<reference evidence="3" key="1">
    <citation type="journal article" date="2019" name="Int. J. Syst. Evol. Microbiol.">
        <title>The Global Catalogue of Microorganisms (GCM) 10K type strain sequencing project: providing services to taxonomists for standard genome sequencing and annotation.</title>
        <authorList>
            <consortium name="The Broad Institute Genomics Platform"/>
            <consortium name="The Broad Institute Genome Sequencing Center for Infectious Disease"/>
            <person name="Wu L."/>
            <person name="Ma J."/>
        </authorList>
    </citation>
    <scope>NUCLEOTIDE SEQUENCE [LARGE SCALE GENOMIC DNA]</scope>
    <source>
        <strain evidence="3">CGMCC 4.7641</strain>
    </source>
</reference>
<feature type="compositionally biased region" description="Low complexity" evidence="1">
    <location>
        <begin position="205"/>
        <end position="243"/>
    </location>
</feature>
<evidence type="ECO:0000313" key="2">
    <source>
        <dbReference type="EMBL" id="MFD2469488.1"/>
    </source>
</evidence>
<protein>
    <submittedName>
        <fullName evidence="2">WXG100 family type VII secretion target</fullName>
    </submittedName>
</protein>
<dbReference type="EMBL" id="JBHUKS010000013">
    <property type="protein sequence ID" value="MFD2469488.1"/>
    <property type="molecule type" value="Genomic_DNA"/>
</dbReference>
<accession>A0ABW5H882</accession>
<gene>
    <name evidence="2" type="ORF">ACFSVL_19040</name>
</gene>
<keyword evidence="3" id="KW-1185">Reference proteome</keyword>
<comment type="caution">
    <text evidence="2">The sequence shown here is derived from an EMBL/GenBank/DDBJ whole genome shotgun (WGS) entry which is preliminary data.</text>
</comment>
<dbReference type="Proteomes" id="UP001597483">
    <property type="component" value="Unassembled WGS sequence"/>
</dbReference>
<dbReference type="RefSeq" id="WP_378305925.1">
    <property type="nucleotide sequence ID" value="NZ_JBHUKS010000013.1"/>
</dbReference>
<dbReference type="Gene3D" id="1.20.1260.20">
    <property type="entry name" value="PPE superfamily"/>
    <property type="match status" value="1"/>
</dbReference>
<feature type="compositionally biased region" description="Gly residues" evidence="1">
    <location>
        <begin position="289"/>
        <end position="346"/>
    </location>
</feature>
<organism evidence="2 3">
    <name type="scientific">Amycolatopsis silviterrae</name>
    <dbReference type="NCBI Taxonomy" id="1656914"/>
    <lineage>
        <taxon>Bacteria</taxon>
        <taxon>Bacillati</taxon>
        <taxon>Actinomycetota</taxon>
        <taxon>Actinomycetes</taxon>
        <taxon>Pseudonocardiales</taxon>
        <taxon>Pseudonocardiaceae</taxon>
        <taxon>Amycolatopsis</taxon>
    </lineage>
</organism>
<dbReference type="InterPro" id="IPR038332">
    <property type="entry name" value="PPE_sf"/>
</dbReference>
<sequence>MPDGYTGADVYARMHRYGGNTASLDAGQQAADALKSAHEQLVTRMARLQGKMDASWEGDAAGKAQAGLTPLLQTSQQASEDLGRSAQSLTAQNGGFHGTLNKLTPMDAGRPDTNDLASYSPFGASDSEKAAARWDDADKNNKEAYGSYVAATDGNRNSSAKDYPVLNAAPAGVAVGSAPGDGGTSGSPGGTGGTGGTGGSGGHSAGFHNGGYSPSTGGPGPISSSAPPPGSGVSHPPGSGNPPAQHATAPDSTTAAGYAPKAPVSDAPGFGSGRLPTFGPNSSGTDSVVGGGFGLPAGGYGTPGNSGESGFGGRTGSGGSSGARIGTGGSGQQLGAGAGTGTGTPAGGQSAARPGGAAGGPGSKGSPGMGGMGAGAGKGKGDEDEEHQRKVTYLDEDVDELFGGYPDGMRPTPPTIGA</sequence>
<name>A0ABW5H882_9PSEU</name>
<feature type="compositionally biased region" description="Gly residues" evidence="1">
    <location>
        <begin position="179"/>
        <end position="204"/>
    </location>
</feature>
<evidence type="ECO:0000256" key="1">
    <source>
        <dbReference type="SAM" id="MobiDB-lite"/>
    </source>
</evidence>
<feature type="compositionally biased region" description="Polar residues" evidence="1">
    <location>
        <begin position="75"/>
        <end position="93"/>
    </location>
</feature>
<feature type="compositionally biased region" description="Gly residues" evidence="1">
    <location>
        <begin position="356"/>
        <end position="378"/>
    </location>
</feature>
<feature type="region of interest" description="Disordered" evidence="1">
    <location>
        <begin position="176"/>
        <end position="418"/>
    </location>
</feature>
<evidence type="ECO:0000313" key="3">
    <source>
        <dbReference type="Proteomes" id="UP001597483"/>
    </source>
</evidence>
<proteinExistence type="predicted"/>
<feature type="region of interest" description="Disordered" evidence="1">
    <location>
        <begin position="75"/>
        <end position="125"/>
    </location>
</feature>